<keyword evidence="3" id="KW-1185">Reference proteome</keyword>
<sequence>MSNLKTLFQPLQLGHIALKNRIFMSATTRNRSVSTSVPNGINVEYYQQHAAGGAGFIATESILIVQQSSQWQNAAGIWSDDQVRGWKKVTDAVHKEGGVIFA</sequence>
<organism evidence="2 3">
    <name type="scientific">Armillaria borealis</name>
    <dbReference type="NCBI Taxonomy" id="47425"/>
    <lineage>
        <taxon>Eukaryota</taxon>
        <taxon>Fungi</taxon>
        <taxon>Dikarya</taxon>
        <taxon>Basidiomycota</taxon>
        <taxon>Agaricomycotina</taxon>
        <taxon>Agaricomycetes</taxon>
        <taxon>Agaricomycetidae</taxon>
        <taxon>Agaricales</taxon>
        <taxon>Marasmiineae</taxon>
        <taxon>Physalacriaceae</taxon>
        <taxon>Armillaria</taxon>
    </lineage>
</organism>
<dbReference type="InterPro" id="IPR045247">
    <property type="entry name" value="Oye-like"/>
</dbReference>
<reference evidence="2" key="1">
    <citation type="submission" date="2023-06" db="EMBL/GenBank/DDBJ databases">
        <authorList>
            <consortium name="Lawrence Berkeley National Laboratory"/>
            <person name="Ahrendt S."/>
            <person name="Sahu N."/>
            <person name="Indic B."/>
            <person name="Wong-Bajracharya J."/>
            <person name="Merenyi Z."/>
            <person name="Ke H.-M."/>
            <person name="Monk M."/>
            <person name="Kocsube S."/>
            <person name="Drula E."/>
            <person name="Lipzen A."/>
            <person name="Balint B."/>
            <person name="Henrissat B."/>
            <person name="Andreopoulos B."/>
            <person name="Martin F.M."/>
            <person name="Harder C.B."/>
            <person name="Rigling D."/>
            <person name="Ford K.L."/>
            <person name="Foster G.D."/>
            <person name="Pangilinan J."/>
            <person name="Papanicolaou A."/>
            <person name="Barry K."/>
            <person name="LaButti K."/>
            <person name="Viragh M."/>
            <person name="Koriabine M."/>
            <person name="Yan M."/>
            <person name="Riley R."/>
            <person name="Champramary S."/>
            <person name="Plett K.L."/>
            <person name="Tsai I.J."/>
            <person name="Slot J."/>
            <person name="Sipos G."/>
            <person name="Plett J."/>
            <person name="Nagy L.G."/>
            <person name="Grigoriev I.V."/>
        </authorList>
    </citation>
    <scope>NUCLEOTIDE SEQUENCE</scope>
    <source>
        <strain evidence="2">FPL87.14</strain>
    </source>
</reference>
<proteinExistence type="predicted"/>
<name>A0AA39IWH6_9AGAR</name>
<comment type="caution">
    <text evidence="2">The sequence shown here is derived from an EMBL/GenBank/DDBJ whole genome shotgun (WGS) entry which is preliminary data.</text>
</comment>
<dbReference type="PANTHER" id="PTHR22893:SF91">
    <property type="entry name" value="NADPH DEHYDROGENASE 2-RELATED"/>
    <property type="match status" value="1"/>
</dbReference>
<dbReference type="PANTHER" id="PTHR22893">
    <property type="entry name" value="NADH OXIDOREDUCTASE-RELATED"/>
    <property type="match status" value="1"/>
</dbReference>
<dbReference type="Gene3D" id="3.20.20.70">
    <property type="entry name" value="Aldolase class I"/>
    <property type="match status" value="1"/>
</dbReference>
<evidence type="ECO:0000259" key="1">
    <source>
        <dbReference type="Pfam" id="PF00724"/>
    </source>
</evidence>
<dbReference type="GO" id="GO:0010181">
    <property type="term" value="F:FMN binding"/>
    <property type="evidence" value="ECO:0007669"/>
    <property type="project" value="InterPro"/>
</dbReference>
<protein>
    <submittedName>
        <fullName evidence="2">NADH:flavin oxidoreductase/NADH oxidase</fullName>
    </submittedName>
</protein>
<accession>A0AA39IWH6</accession>
<dbReference type="InterPro" id="IPR013785">
    <property type="entry name" value="Aldolase_TIM"/>
</dbReference>
<feature type="domain" description="NADH:flavin oxidoreductase/NADH oxidase N-terminal" evidence="1">
    <location>
        <begin position="7"/>
        <end position="101"/>
    </location>
</feature>
<dbReference type="InterPro" id="IPR001155">
    <property type="entry name" value="OxRdtase_FMN_N"/>
</dbReference>
<dbReference type="Pfam" id="PF00724">
    <property type="entry name" value="Oxidored_FMN"/>
    <property type="match status" value="1"/>
</dbReference>
<dbReference type="EMBL" id="JAUEPT010000125">
    <property type="protein sequence ID" value="KAK0431024.1"/>
    <property type="molecule type" value="Genomic_DNA"/>
</dbReference>
<dbReference type="AlphaFoldDB" id="A0AA39IWH6"/>
<evidence type="ECO:0000313" key="3">
    <source>
        <dbReference type="Proteomes" id="UP001175226"/>
    </source>
</evidence>
<dbReference type="Proteomes" id="UP001175226">
    <property type="component" value="Unassembled WGS sequence"/>
</dbReference>
<dbReference type="GO" id="GO:0016491">
    <property type="term" value="F:oxidoreductase activity"/>
    <property type="evidence" value="ECO:0007669"/>
    <property type="project" value="InterPro"/>
</dbReference>
<dbReference type="SUPFAM" id="SSF51395">
    <property type="entry name" value="FMN-linked oxidoreductases"/>
    <property type="match status" value="1"/>
</dbReference>
<gene>
    <name evidence="2" type="ORF">EV421DRAFT_1720895</name>
</gene>
<evidence type="ECO:0000313" key="2">
    <source>
        <dbReference type="EMBL" id="KAK0431024.1"/>
    </source>
</evidence>